<dbReference type="InterPro" id="IPR004843">
    <property type="entry name" value="Calcineurin-like_PHP"/>
</dbReference>
<evidence type="ECO:0000313" key="2">
    <source>
        <dbReference type="EMBL" id="ABJ82434.1"/>
    </source>
</evidence>
<feature type="domain" description="Calcineurin-like phosphoesterase" evidence="1">
    <location>
        <begin position="22"/>
        <end position="270"/>
    </location>
</feature>
<reference evidence="2" key="1">
    <citation type="submission" date="2006-10" db="EMBL/GenBank/DDBJ databases">
        <title>Complete sequence of Solibacter usitatus Ellin6076.</title>
        <authorList>
            <consortium name="US DOE Joint Genome Institute"/>
            <person name="Copeland A."/>
            <person name="Lucas S."/>
            <person name="Lapidus A."/>
            <person name="Barry K."/>
            <person name="Detter J.C."/>
            <person name="Glavina del Rio T."/>
            <person name="Hammon N."/>
            <person name="Israni S."/>
            <person name="Dalin E."/>
            <person name="Tice H."/>
            <person name="Pitluck S."/>
            <person name="Thompson L.S."/>
            <person name="Brettin T."/>
            <person name="Bruce D."/>
            <person name="Han C."/>
            <person name="Tapia R."/>
            <person name="Gilna P."/>
            <person name="Schmutz J."/>
            <person name="Larimer F."/>
            <person name="Land M."/>
            <person name="Hauser L."/>
            <person name="Kyrpides N."/>
            <person name="Mikhailova N."/>
            <person name="Janssen P.H."/>
            <person name="Kuske C.R."/>
            <person name="Richardson P."/>
        </authorList>
    </citation>
    <scope>NUCLEOTIDE SEQUENCE</scope>
    <source>
        <strain evidence="2">Ellin6076</strain>
    </source>
</reference>
<dbReference type="InParanoid" id="Q028W8"/>
<evidence type="ECO:0000259" key="1">
    <source>
        <dbReference type="Pfam" id="PF00149"/>
    </source>
</evidence>
<dbReference type="PANTHER" id="PTHR46546:SF4">
    <property type="entry name" value="SHEWANELLA-LIKE PROTEIN PHOSPHATASE 1"/>
    <property type="match status" value="1"/>
</dbReference>
<dbReference type="eggNOG" id="COG0639">
    <property type="taxonomic scope" value="Bacteria"/>
</dbReference>
<dbReference type="GO" id="GO:0016787">
    <property type="term" value="F:hydrolase activity"/>
    <property type="evidence" value="ECO:0007669"/>
    <property type="project" value="InterPro"/>
</dbReference>
<dbReference type="STRING" id="234267.Acid_1441"/>
<dbReference type="Pfam" id="PF00149">
    <property type="entry name" value="Metallophos"/>
    <property type="match status" value="1"/>
</dbReference>
<dbReference type="InterPro" id="IPR029052">
    <property type="entry name" value="Metallo-depent_PP-like"/>
</dbReference>
<protein>
    <submittedName>
        <fullName evidence="2">Metallophosphoesterase</fullName>
    </submittedName>
</protein>
<dbReference type="HOGENOM" id="CLU_042543_2_0_0"/>
<dbReference type="KEGG" id="sus:Acid_1441"/>
<name>Q028W8_SOLUE</name>
<gene>
    <name evidence="2" type="ordered locus">Acid_1441</name>
</gene>
<dbReference type="SUPFAM" id="SSF56300">
    <property type="entry name" value="Metallo-dependent phosphatases"/>
    <property type="match status" value="1"/>
</dbReference>
<dbReference type="EMBL" id="CP000473">
    <property type="protein sequence ID" value="ABJ82434.1"/>
    <property type="molecule type" value="Genomic_DNA"/>
</dbReference>
<dbReference type="PANTHER" id="PTHR46546">
    <property type="entry name" value="SHEWANELLA-LIKE PROTEIN PHOSPHATASE 1"/>
    <property type="match status" value="1"/>
</dbReference>
<dbReference type="Gene3D" id="3.60.21.10">
    <property type="match status" value="1"/>
</dbReference>
<proteinExistence type="predicted"/>
<dbReference type="AlphaFoldDB" id="Q028W8"/>
<accession>Q028W8</accession>
<sequence length="357" mass="38888">MVFLLAPALLPAAQSEWKNVPRVVAVGDVHGDYNGFVEVLRSAGVIDQKDHWAGGKTHLVQTGDVPDRGPDTRKAMDLLMQLEKEADKAGGHVHALVGNHEAMNVYADLRYTTPAEFAAFVDNDSERVRAGFWKREMKQNPHPALDAQRKWEEAHPLGWYEQRIAFSSEGKYGKWIRSHNALVKINDTIYLHGGISPRYAAMTVKQINEAVAAELNDLPAMKQDGAVMGTDSPLWYRGIALEDGPAIAAHVDLVLKTNDAQRIVISHTVTPGAIIERFGGKVVMIDTGMTAVYGGHRACLLLEGDKVYAIHRGEKLILPPGGADYIAYLKKALALEPAGSPLAKHIAETEAALAGSK</sequence>
<organism evidence="2">
    <name type="scientific">Solibacter usitatus (strain Ellin6076)</name>
    <dbReference type="NCBI Taxonomy" id="234267"/>
    <lineage>
        <taxon>Bacteria</taxon>
        <taxon>Pseudomonadati</taxon>
        <taxon>Acidobacteriota</taxon>
        <taxon>Terriglobia</taxon>
        <taxon>Bryobacterales</taxon>
        <taxon>Solibacteraceae</taxon>
        <taxon>Candidatus Solibacter</taxon>
    </lineage>
</organism>